<proteinExistence type="predicted"/>
<accession>A0A1I7Y6Z2</accession>
<dbReference type="PANTHER" id="PTHR12107">
    <property type="entry name" value="VOLTAGE-DEPENDENT CALCIUM CHANNEL GAMMA SUBUNIT"/>
    <property type="match status" value="1"/>
</dbReference>
<dbReference type="Proteomes" id="UP000095287">
    <property type="component" value="Unplaced"/>
</dbReference>
<keyword evidence="1" id="KW-1133">Transmembrane helix</keyword>
<dbReference type="GO" id="GO:0051968">
    <property type="term" value="P:positive regulation of synaptic transmission, glutamatergic"/>
    <property type="evidence" value="ECO:0007669"/>
    <property type="project" value="TreeGrafter"/>
</dbReference>
<evidence type="ECO:0000256" key="1">
    <source>
        <dbReference type="SAM" id="Phobius"/>
    </source>
</evidence>
<dbReference type="GO" id="GO:0019226">
    <property type="term" value="P:transmission of nerve impulse"/>
    <property type="evidence" value="ECO:0007669"/>
    <property type="project" value="TreeGrafter"/>
</dbReference>
<name>A0A1I7Y6Z2_9BILA</name>
<evidence type="ECO:0000313" key="2">
    <source>
        <dbReference type="Proteomes" id="UP000095287"/>
    </source>
</evidence>
<dbReference type="GO" id="GO:0098943">
    <property type="term" value="P:neurotransmitter receptor transport, postsynaptic endosome to lysosome"/>
    <property type="evidence" value="ECO:0007669"/>
    <property type="project" value="TreeGrafter"/>
</dbReference>
<keyword evidence="1" id="KW-0812">Transmembrane</keyword>
<organism evidence="2 3">
    <name type="scientific">Steinernema glaseri</name>
    <dbReference type="NCBI Taxonomy" id="37863"/>
    <lineage>
        <taxon>Eukaryota</taxon>
        <taxon>Metazoa</taxon>
        <taxon>Ecdysozoa</taxon>
        <taxon>Nematoda</taxon>
        <taxon>Chromadorea</taxon>
        <taxon>Rhabditida</taxon>
        <taxon>Tylenchina</taxon>
        <taxon>Panagrolaimomorpha</taxon>
        <taxon>Strongyloidoidea</taxon>
        <taxon>Steinernematidae</taxon>
        <taxon>Steinernema</taxon>
    </lineage>
</organism>
<sequence>MHSSHESDEPPSCCKATFGPCLFLLARSIIRAKCTDSVLWKFTTMIGAFVLVTYTIPIFMHNWVFLTEPRLIDQLDENGEQLDVIFYYEAGYFQMCREFGSNETSSSVDSSSESFEHNCYWNPFITGDDLSDVSVATLAIMRLVVAVAVLQFVCIVDDELSPRMKPNAAGEPSKFNFKYGTSFFLSALSFLPVQLCAYFNAYLYFRRYRTPFEKVQVIPGLEEKVYKLHMDQMKGSNTVSGGENQRRGSLPNNTINPYSRLLIVESSLQEPVSLDPRGLLDDPRNYMPPPPRVSFLKPNVIFA</sequence>
<feature type="transmembrane region" description="Helical" evidence="1">
    <location>
        <begin position="183"/>
        <end position="205"/>
    </location>
</feature>
<dbReference type="InterPro" id="IPR051072">
    <property type="entry name" value="CACNG_subunit"/>
</dbReference>
<keyword evidence="1" id="KW-0472">Membrane</keyword>
<protein>
    <submittedName>
        <fullName evidence="3">G_PROTEIN_RECEP_F1_2 domain-containing protein</fullName>
    </submittedName>
</protein>
<dbReference type="Gene3D" id="1.20.140.150">
    <property type="match status" value="1"/>
</dbReference>
<keyword evidence="2" id="KW-1185">Reference proteome</keyword>
<dbReference type="GO" id="GO:0005245">
    <property type="term" value="F:voltage-gated calcium channel activity"/>
    <property type="evidence" value="ECO:0007669"/>
    <property type="project" value="TreeGrafter"/>
</dbReference>
<feature type="transmembrane region" description="Helical" evidence="1">
    <location>
        <begin position="38"/>
        <end position="60"/>
    </location>
</feature>
<dbReference type="GO" id="GO:0098970">
    <property type="term" value="P:postsynaptic neurotransmitter receptor diffusion trapping"/>
    <property type="evidence" value="ECO:0007669"/>
    <property type="project" value="TreeGrafter"/>
</dbReference>
<dbReference type="PANTHER" id="PTHR12107:SF6">
    <property type="entry name" value="STARGAZIN (MAMMALIAN CALCIUM CHANNEL) HOMOLOG"/>
    <property type="match status" value="1"/>
</dbReference>
<dbReference type="AlphaFoldDB" id="A0A1I7Y6Z2"/>
<dbReference type="GO" id="GO:0032281">
    <property type="term" value="C:AMPA glutamate receptor complex"/>
    <property type="evidence" value="ECO:0007669"/>
    <property type="project" value="TreeGrafter"/>
</dbReference>
<dbReference type="GO" id="GO:0016247">
    <property type="term" value="F:channel regulator activity"/>
    <property type="evidence" value="ECO:0007669"/>
    <property type="project" value="TreeGrafter"/>
</dbReference>
<reference evidence="3" key="1">
    <citation type="submission" date="2016-11" db="UniProtKB">
        <authorList>
            <consortium name="WormBaseParasite"/>
        </authorList>
    </citation>
    <scope>IDENTIFICATION</scope>
</reference>
<dbReference type="GO" id="GO:0098839">
    <property type="term" value="C:postsynaptic density membrane"/>
    <property type="evidence" value="ECO:0007669"/>
    <property type="project" value="TreeGrafter"/>
</dbReference>
<dbReference type="GO" id="GO:0099590">
    <property type="term" value="P:neurotransmitter receptor internalization"/>
    <property type="evidence" value="ECO:0007669"/>
    <property type="project" value="TreeGrafter"/>
</dbReference>
<evidence type="ECO:0000313" key="3">
    <source>
        <dbReference type="WBParaSite" id="L893_g13373.t1"/>
    </source>
</evidence>
<feature type="transmembrane region" description="Helical" evidence="1">
    <location>
        <begin position="133"/>
        <end position="156"/>
    </location>
</feature>
<dbReference type="WBParaSite" id="L893_g13373.t1">
    <property type="protein sequence ID" value="L893_g13373.t1"/>
    <property type="gene ID" value="L893_g13373"/>
</dbReference>